<dbReference type="GO" id="GO:0004061">
    <property type="term" value="F:arylformamidase activity"/>
    <property type="evidence" value="ECO:0007669"/>
    <property type="project" value="TreeGrafter"/>
</dbReference>
<name>A0A2S9WVE4_9FLAO</name>
<comment type="caution">
    <text evidence="4">The sequence shown here is derived from an EMBL/GenBank/DDBJ whole genome shotgun (WGS) entry which is preliminary data.</text>
</comment>
<keyword evidence="2" id="KW-0472">Membrane</keyword>
<dbReference type="Gene3D" id="3.40.50.1820">
    <property type="entry name" value="alpha/beta hydrolase"/>
    <property type="match status" value="1"/>
</dbReference>
<organism evidence="4 5">
    <name type="scientific">Nonlabens agnitus</name>
    <dbReference type="NCBI Taxonomy" id="870484"/>
    <lineage>
        <taxon>Bacteria</taxon>
        <taxon>Pseudomonadati</taxon>
        <taxon>Bacteroidota</taxon>
        <taxon>Flavobacteriia</taxon>
        <taxon>Flavobacteriales</taxon>
        <taxon>Flavobacteriaceae</taxon>
        <taxon>Nonlabens</taxon>
    </lineage>
</organism>
<reference evidence="4 5" key="1">
    <citation type="submission" date="2016-11" db="EMBL/GenBank/DDBJ databases">
        <title>Trade-off between light-utilization and light-protection in marine flavobacteria.</title>
        <authorList>
            <person name="Kumagai Y."/>
        </authorList>
    </citation>
    <scope>NUCLEOTIDE SEQUENCE [LARGE SCALE GENOMIC DNA]</scope>
    <source>
        <strain evidence="4 5">JCM 17109</strain>
    </source>
</reference>
<dbReference type="InterPro" id="IPR049492">
    <property type="entry name" value="BD-FAE-like_dom"/>
</dbReference>
<feature type="domain" description="BD-FAE-like" evidence="3">
    <location>
        <begin position="47"/>
        <end position="224"/>
    </location>
</feature>
<feature type="transmembrane region" description="Helical" evidence="2">
    <location>
        <begin position="6"/>
        <end position="26"/>
    </location>
</feature>
<protein>
    <submittedName>
        <fullName evidence="4">Esterase</fullName>
    </submittedName>
</protein>
<dbReference type="EMBL" id="MQUC01000003">
    <property type="protein sequence ID" value="PRP67442.1"/>
    <property type="molecule type" value="Genomic_DNA"/>
</dbReference>
<dbReference type="Pfam" id="PF20434">
    <property type="entry name" value="BD-FAE"/>
    <property type="match status" value="1"/>
</dbReference>
<dbReference type="AlphaFoldDB" id="A0A2S9WVE4"/>
<dbReference type="InterPro" id="IPR029058">
    <property type="entry name" value="AB_hydrolase_fold"/>
</dbReference>
<dbReference type="Proteomes" id="UP000239532">
    <property type="component" value="Unassembled WGS sequence"/>
</dbReference>
<accession>A0A2S9WVE4</accession>
<evidence type="ECO:0000259" key="3">
    <source>
        <dbReference type="Pfam" id="PF20434"/>
    </source>
</evidence>
<evidence type="ECO:0000256" key="2">
    <source>
        <dbReference type="SAM" id="Phobius"/>
    </source>
</evidence>
<dbReference type="InterPro" id="IPR050300">
    <property type="entry name" value="GDXG_lipolytic_enzyme"/>
</dbReference>
<dbReference type="PANTHER" id="PTHR48081">
    <property type="entry name" value="AB HYDROLASE SUPERFAMILY PROTEIN C4A8.06C"/>
    <property type="match status" value="1"/>
</dbReference>
<dbReference type="PANTHER" id="PTHR48081:SF33">
    <property type="entry name" value="KYNURENINE FORMAMIDASE"/>
    <property type="match status" value="1"/>
</dbReference>
<evidence type="ECO:0000313" key="5">
    <source>
        <dbReference type="Proteomes" id="UP000239532"/>
    </source>
</evidence>
<gene>
    <name evidence="4" type="ORF">BST86_10230</name>
</gene>
<dbReference type="RefSeq" id="WP_105984007.1">
    <property type="nucleotide sequence ID" value="NZ_MQUC01000003.1"/>
</dbReference>
<keyword evidence="5" id="KW-1185">Reference proteome</keyword>
<evidence type="ECO:0000256" key="1">
    <source>
        <dbReference type="ARBA" id="ARBA00022801"/>
    </source>
</evidence>
<dbReference type="SUPFAM" id="SSF53474">
    <property type="entry name" value="alpha/beta-Hydrolases"/>
    <property type="match status" value="1"/>
</dbReference>
<keyword evidence="2" id="KW-0812">Transmembrane</keyword>
<keyword evidence="1" id="KW-0378">Hydrolase</keyword>
<dbReference type="OrthoDB" id="9777975at2"/>
<sequence>MKLKSVYLIIYPMLSFLFLGMNSCAIKKHTDIDYGSRISGVKDHPHLNIFSSKNDTESLKPVLIFVYGGNWNSGRKGLYNYVGRNFAKQDMITVLPDYTKSPLVNVDQMTTQIATSIKWVRDNIAKYGGDPEKIYLTGHSAGGHLVALAAMNPKYGIEAGTIQGIILNDAAGLDMATYLANHPPTADDDYLTTWTSNPEFWKQVSPINFINEQTPRIKIYAGSNTYNSIISSNQRFLEKLKEHQPDASIEWLDKSHIPMVSQLFWPWNDRFKEVRDFMNE</sequence>
<keyword evidence="2" id="KW-1133">Transmembrane helix</keyword>
<evidence type="ECO:0000313" key="4">
    <source>
        <dbReference type="EMBL" id="PRP67442.1"/>
    </source>
</evidence>
<proteinExistence type="predicted"/>